<keyword evidence="6 12" id="KW-0915">Sodium</keyword>
<keyword evidence="5 12" id="KW-1133">Transmembrane helix</keyword>
<dbReference type="EMBL" id="BJXU01000024">
    <property type="protein sequence ID" value="GEN22753.1"/>
    <property type="molecule type" value="Genomic_DNA"/>
</dbReference>
<evidence type="ECO:0000256" key="2">
    <source>
        <dbReference type="ARBA" id="ARBA00022475"/>
    </source>
</evidence>
<gene>
    <name evidence="12" type="primary">fluC</name>
    <name evidence="12" type="synonym">crcB</name>
    <name evidence="13" type="synonym">crcB_1</name>
    <name evidence="13" type="ORF">HCU01_07020</name>
    <name evidence="14" type="ORF">SAMN05660971_03651</name>
</gene>
<dbReference type="GO" id="GO:0140114">
    <property type="term" value="P:cellular detoxification of fluoride"/>
    <property type="evidence" value="ECO:0007669"/>
    <property type="project" value="UniProtKB-UniRule"/>
</dbReference>
<comment type="similarity">
    <text evidence="10 12">Belongs to the fluoride channel Fluc/FEX (TC 1.A.43) family.</text>
</comment>
<protein>
    <recommendedName>
        <fullName evidence="12">Fluoride-specific ion channel FluC</fullName>
    </recommendedName>
</protein>
<comment type="subcellular location">
    <subcellularLocation>
        <location evidence="1 12">Cell membrane</location>
        <topology evidence="1 12">Multi-pass membrane protein</topology>
    </subcellularLocation>
</comment>
<reference evidence="13 16" key="2">
    <citation type="submission" date="2019-07" db="EMBL/GenBank/DDBJ databases">
        <title>Whole genome shotgun sequence of Halomonas cupida NBRC 102219.</title>
        <authorList>
            <person name="Hosoyama A."/>
            <person name="Uohara A."/>
            <person name="Ohji S."/>
            <person name="Ichikawa N."/>
        </authorList>
    </citation>
    <scope>NUCLEOTIDE SEQUENCE [LARGE SCALE GENOMIC DNA]</scope>
    <source>
        <strain evidence="13 16">NBRC 102219</strain>
    </source>
</reference>
<keyword evidence="16" id="KW-1185">Reference proteome</keyword>
<evidence type="ECO:0000313" key="16">
    <source>
        <dbReference type="Proteomes" id="UP000321726"/>
    </source>
</evidence>
<comment type="function">
    <text evidence="12">Fluoride-specific ion channel. Important for reducing fluoride concentration in the cell, thus reducing its toxicity.</text>
</comment>
<dbReference type="Proteomes" id="UP000321726">
    <property type="component" value="Unassembled WGS sequence"/>
</dbReference>
<evidence type="ECO:0000256" key="6">
    <source>
        <dbReference type="ARBA" id="ARBA00023053"/>
    </source>
</evidence>
<keyword evidence="12" id="KW-0813">Transport</keyword>
<organism evidence="14 15">
    <name type="scientific">Halomonas cupida</name>
    <dbReference type="NCBI Taxonomy" id="44933"/>
    <lineage>
        <taxon>Bacteria</taxon>
        <taxon>Pseudomonadati</taxon>
        <taxon>Pseudomonadota</taxon>
        <taxon>Gammaproteobacteria</taxon>
        <taxon>Oceanospirillales</taxon>
        <taxon>Halomonadaceae</taxon>
        <taxon>Halomonas</taxon>
    </lineage>
</organism>
<keyword evidence="12" id="KW-0479">Metal-binding</keyword>
<feature type="transmembrane region" description="Helical" evidence="12">
    <location>
        <begin position="37"/>
        <end position="59"/>
    </location>
</feature>
<dbReference type="EMBL" id="FRCA01000011">
    <property type="protein sequence ID" value="SHM70195.1"/>
    <property type="molecule type" value="Genomic_DNA"/>
</dbReference>
<dbReference type="GO" id="GO:0046872">
    <property type="term" value="F:metal ion binding"/>
    <property type="evidence" value="ECO:0007669"/>
    <property type="project" value="UniProtKB-KW"/>
</dbReference>
<evidence type="ECO:0000256" key="10">
    <source>
        <dbReference type="ARBA" id="ARBA00035120"/>
    </source>
</evidence>
<feature type="binding site" evidence="12">
    <location>
        <position position="75"/>
    </location>
    <ligand>
        <name>Na(+)</name>
        <dbReference type="ChEBI" id="CHEBI:29101"/>
        <note>structural</note>
    </ligand>
</feature>
<dbReference type="HAMAP" id="MF_00454">
    <property type="entry name" value="FluC"/>
    <property type="match status" value="1"/>
</dbReference>
<feature type="transmembrane region" description="Helical" evidence="12">
    <location>
        <begin position="65"/>
        <end position="85"/>
    </location>
</feature>
<evidence type="ECO:0000256" key="1">
    <source>
        <dbReference type="ARBA" id="ARBA00004651"/>
    </source>
</evidence>
<keyword evidence="8 12" id="KW-0472">Membrane</keyword>
<proteinExistence type="inferred from homology"/>
<evidence type="ECO:0000256" key="7">
    <source>
        <dbReference type="ARBA" id="ARBA00023065"/>
    </source>
</evidence>
<dbReference type="OrthoDB" id="9806299at2"/>
<feature type="transmembrane region" description="Helical" evidence="12">
    <location>
        <begin position="6"/>
        <end position="25"/>
    </location>
</feature>
<dbReference type="InterPro" id="IPR003691">
    <property type="entry name" value="FluC"/>
</dbReference>
<comment type="catalytic activity">
    <reaction evidence="11">
        <text>fluoride(in) = fluoride(out)</text>
        <dbReference type="Rhea" id="RHEA:76159"/>
        <dbReference type="ChEBI" id="CHEBI:17051"/>
    </reaction>
    <physiologicalReaction direction="left-to-right" evidence="11">
        <dbReference type="Rhea" id="RHEA:76160"/>
    </physiologicalReaction>
</comment>
<evidence type="ECO:0000313" key="13">
    <source>
        <dbReference type="EMBL" id="GEN22753.1"/>
    </source>
</evidence>
<keyword evidence="7 12" id="KW-0406">Ion transport</keyword>
<accession>A0A1M7KYR2</accession>
<evidence type="ECO:0000256" key="12">
    <source>
        <dbReference type="HAMAP-Rule" id="MF_00454"/>
    </source>
</evidence>
<name>A0A1M7KYR2_9GAMM</name>
<dbReference type="RefSeq" id="WP_073436645.1">
    <property type="nucleotide sequence ID" value="NZ_BJXU01000024.1"/>
</dbReference>
<evidence type="ECO:0000256" key="8">
    <source>
        <dbReference type="ARBA" id="ARBA00023136"/>
    </source>
</evidence>
<dbReference type="Pfam" id="PF02537">
    <property type="entry name" value="CRCB"/>
    <property type="match status" value="1"/>
</dbReference>
<dbReference type="PANTHER" id="PTHR28259">
    <property type="entry name" value="FLUORIDE EXPORT PROTEIN 1-RELATED"/>
    <property type="match status" value="1"/>
</dbReference>
<dbReference type="PANTHER" id="PTHR28259:SF1">
    <property type="entry name" value="FLUORIDE EXPORT PROTEIN 1-RELATED"/>
    <property type="match status" value="1"/>
</dbReference>
<evidence type="ECO:0000256" key="9">
    <source>
        <dbReference type="ARBA" id="ARBA00023303"/>
    </source>
</evidence>
<dbReference type="GO" id="GO:0062054">
    <property type="term" value="F:fluoride channel activity"/>
    <property type="evidence" value="ECO:0007669"/>
    <property type="project" value="UniProtKB-UniRule"/>
</dbReference>
<dbReference type="GO" id="GO:0005886">
    <property type="term" value="C:plasma membrane"/>
    <property type="evidence" value="ECO:0007669"/>
    <property type="project" value="UniProtKB-SubCell"/>
</dbReference>
<evidence type="ECO:0000256" key="4">
    <source>
        <dbReference type="ARBA" id="ARBA00022692"/>
    </source>
</evidence>
<keyword evidence="3" id="KW-0997">Cell inner membrane</keyword>
<evidence type="ECO:0000256" key="11">
    <source>
        <dbReference type="ARBA" id="ARBA00035585"/>
    </source>
</evidence>
<dbReference type="Proteomes" id="UP000184123">
    <property type="component" value="Unassembled WGS sequence"/>
</dbReference>
<dbReference type="AlphaFoldDB" id="A0A1M7KYR2"/>
<evidence type="ECO:0000313" key="15">
    <source>
        <dbReference type="Proteomes" id="UP000184123"/>
    </source>
</evidence>
<feature type="binding site" evidence="12">
    <location>
        <position position="78"/>
    </location>
    <ligand>
        <name>Na(+)</name>
        <dbReference type="ChEBI" id="CHEBI:29101"/>
        <note>structural</note>
    </ligand>
</feature>
<comment type="activity regulation">
    <text evidence="12">Na(+) is not transported, but it plays an essential structural role and its presence is essential for fluoride channel function.</text>
</comment>
<keyword evidence="9 12" id="KW-0407">Ion channel</keyword>
<keyword evidence="2 12" id="KW-1003">Cell membrane</keyword>
<evidence type="ECO:0000256" key="5">
    <source>
        <dbReference type="ARBA" id="ARBA00022989"/>
    </source>
</evidence>
<keyword evidence="4 12" id="KW-0812">Transmembrane</keyword>
<sequence>MAIGVASVMLVAVGGALGGMGRLFVSRWAAARLGTDFPWGTLIVNLAGAFLIGWLAVSLTVGAGLSLWLMTGILGGFTTVSSFSLQTLDLMRERRWMAASANVCLTLVLGIAAAALGVELGR</sequence>
<feature type="transmembrane region" description="Helical" evidence="12">
    <location>
        <begin position="97"/>
        <end position="118"/>
    </location>
</feature>
<dbReference type="STRING" id="44933.SAMN05660971_03651"/>
<reference evidence="14 15" key="1">
    <citation type="submission" date="2016-11" db="EMBL/GenBank/DDBJ databases">
        <authorList>
            <person name="Jaros S."/>
            <person name="Januszkiewicz K."/>
            <person name="Wedrychowicz H."/>
        </authorList>
    </citation>
    <scope>NUCLEOTIDE SEQUENCE [LARGE SCALE GENOMIC DNA]</scope>
    <source>
        <strain evidence="14 15">DSM 4740</strain>
    </source>
</reference>
<evidence type="ECO:0000256" key="3">
    <source>
        <dbReference type="ARBA" id="ARBA00022519"/>
    </source>
</evidence>
<evidence type="ECO:0000313" key="14">
    <source>
        <dbReference type="EMBL" id="SHM70195.1"/>
    </source>
</evidence>